<organism evidence="2 3">
    <name type="scientific">Aspergillus cristatus</name>
    <name type="common">Chinese Fuzhuan brick tea-fermentation fungus</name>
    <name type="synonym">Eurotium cristatum</name>
    <dbReference type="NCBI Taxonomy" id="573508"/>
    <lineage>
        <taxon>Eukaryota</taxon>
        <taxon>Fungi</taxon>
        <taxon>Dikarya</taxon>
        <taxon>Ascomycota</taxon>
        <taxon>Pezizomycotina</taxon>
        <taxon>Eurotiomycetes</taxon>
        <taxon>Eurotiomycetidae</taxon>
        <taxon>Eurotiales</taxon>
        <taxon>Aspergillaceae</taxon>
        <taxon>Aspergillus</taxon>
        <taxon>Aspergillus subgen. Aspergillus</taxon>
    </lineage>
</organism>
<dbReference type="Gene3D" id="3.30.1780.10">
    <property type="entry name" value="ornithine cyclodeaminase, domain 1"/>
    <property type="match status" value="1"/>
</dbReference>
<sequence>MTNIQVLDNPTMHNLLINLSKEESFTFREIIEHTLESFSVNGERQYQPPPSIVNRPNGQNTLFRPFTSDTCIGTKITVESGPDGQGRKSPPHGVIVLTDSKGNPTGLLSSNEITGYRTSMNAFRFLGERMWIIL</sequence>
<dbReference type="OrthoDB" id="41492at2759"/>
<keyword evidence="3" id="KW-1185">Reference proteome</keyword>
<proteinExistence type="predicted"/>
<accession>A0A1E3BPJ9</accession>
<dbReference type="InterPro" id="IPR003462">
    <property type="entry name" value="ODC_Mu_crystall"/>
</dbReference>
<comment type="caution">
    <text evidence="2">The sequence shown here is derived from an EMBL/GenBank/DDBJ whole genome shotgun (WGS) entry which is preliminary data.</text>
</comment>
<reference evidence="2 3" key="1">
    <citation type="journal article" date="2016" name="BMC Genomics">
        <title>Comparative genomic and transcriptomic analyses of the Fuzhuan brick tea-fermentation fungus Aspergillus cristatus.</title>
        <authorList>
            <person name="Ge Y."/>
            <person name="Wang Y."/>
            <person name="Liu Y."/>
            <person name="Tan Y."/>
            <person name="Ren X."/>
            <person name="Zhang X."/>
            <person name="Hyde K.D."/>
            <person name="Liu Y."/>
            <person name="Liu Z."/>
        </authorList>
    </citation>
    <scope>NUCLEOTIDE SEQUENCE [LARGE SCALE GENOMIC DNA]</scope>
    <source>
        <strain evidence="2 3">GZAAS20.1005</strain>
    </source>
</reference>
<dbReference type="Proteomes" id="UP000094569">
    <property type="component" value="Unassembled WGS sequence"/>
</dbReference>
<dbReference type="PANTHER" id="PTHR13812:SF19">
    <property type="entry name" value="KETIMINE REDUCTASE MU-CRYSTALLIN"/>
    <property type="match status" value="1"/>
</dbReference>
<dbReference type="EMBL" id="JXNT01000001">
    <property type="protein sequence ID" value="ODM22807.1"/>
    <property type="molecule type" value="Genomic_DNA"/>
</dbReference>
<dbReference type="PANTHER" id="PTHR13812">
    <property type="entry name" value="KETIMINE REDUCTASE MU-CRYSTALLIN"/>
    <property type="match status" value="1"/>
</dbReference>
<dbReference type="AlphaFoldDB" id="A0A1E3BPJ9"/>
<evidence type="ECO:0000313" key="3">
    <source>
        <dbReference type="Proteomes" id="UP000094569"/>
    </source>
</evidence>
<name>A0A1E3BPJ9_ASPCR</name>
<dbReference type="InterPro" id="IPR023401">
    <property type="entry name" value="ODC_N"/>
</dbReference>
<dbReference type="STRING" id="573508.A0A1E3BPJ9"/>
<feature type="region of interest" description="Disordered" evidence="1">
    <location>
        <begin position="78"/>
        <end position="101"/>
    </location>
</feature>
<evidence type="ECO:0000256" key="1">
    <source>
        <dbReference type="SAM" id="MobiDB-lite"/>
    </source>
</evidence>
<dbReference type="GO" id="GO:0005737">
    <property type="term" value="C:cytoplasm"/>
    <property type="evidence" value="ECO:0007669"/>
    <property type="project" value="TreeGrafter"/>
</dbReference>
<dbReference type="VEuPathDB" id="FungiDB:SI65_00396"/>
<protein>
    <submittedName>
        <fullName evidence="2">Uncharacterized protein</fullName>
    </submittedName>
</protein>
<gene>
    <name evidence="2" type="ORF">SI65_00396</name>
</gene>
<evidence type="ECO:0000313" key="2">
    <source>
        <dbReference type="EMBL" id="ODM22807.1"/>
    </source>
</evidence>